<dbReference type="OrthoDB" id="2713924at2759"/>
<name>A0A4V2JYK1_9APHY</name>
<reference evidence="1" key="1">
    <citation type="submission" date="2019-01" db="EMBL/GenBank/DDBJ databases">
        <title>Draft genome sequences of three monokaryotic isolates of the white-rot basidiomycete fungus Dichomitus squalens.</title>
        <authorList>
            <consortium name="DOE Joint Genome Institute"/>
            <person name="Lopez S.C."/>
            <person name="Andreopoulos B."/>
            <person name="Pangilinan J."/>
            <person name="Lipzen A."/>
            <person name="Riley R."/>
            <person name="Ahrendt S."/>
            <person name="Ng V."/>
            <person name="Barry K."/>
            <person name="Daum C."/>
            <person name="Grigoriev I.V."/>
            <person name="Hilden K.S."/>
            <person name="Makela M.R."/>
            <person name="de Vries R.P."/>
        </authorList>
    </citation>
    <scope>NUCLEOTIDE SEQUENCE [LARGE SCALE GENOMIC DNA]</scope>
    <source>
        <strain evidence="1">OM18370.1</strain>
    </source>
</reference>
<feature type="non-terminal residue" evidence="1">
    <location>
        <position position="1"/>
    </location>
</feature>
<evidence type="ECO:0000313" key="1">
    <source>
        <dbReference type="EMBL" id="TBU21383.1"/>
    </source>
</evidence>
<dbReference type="EMBL" id="ML143616">
    <property type="protein sequence ID" value="TBU21383.1"/>
    <property type="molecule type" value="Genomic_DNA"/>
</dbReference>
<feature type="non-terminal residue" evidence="1">
    <location>
        <position position="111"/>
    </location>
</feature>
<dbReference type="AlphaFoldDB" id="A0A4V2JYK1"/>
<protein>
    <recommendedName>
        <fullName evidence="2">GAG-pre-integrase domain-containing protein</fullName>
    </recommendedName>
</protein>
<gene>
    <name evidence="1" type="ORF">BD311DRAFT_597522</name>
</gene>
<dbReference type="Proteomes" id="UP000292957">
    <property type="component" value="Unassembled WGS sequence"/>
</dbReference>
<evidence type="ECO:0008006" key="2">
    <source>
        <dbReference type="Google" id="ProtNLM"/>
    </source>
</evidence>
<accession>A0A4V2JYK1</accession>
<sequence>GHINFARAYEIAQRLRREGTPVDLSEPPFECQHCILGKQTRSSVPKRREGERSTEVGGLIYIDGIGTESTMSATRNLYALDLLDDYSSYAWTYPCQTKSAMAVILRHWVIA</sequence>
<organism evidence="1">
    <name type="scientific">Dichomitus squalens</name>
    <dbReference type="NCBI Taxonomy" id="114155"/>
    <lineage>
        <taxon>Eukaryota</taxon>
        <taxon>Fungi</taxon>
        <taxon>Dikarya</taxon>
        <taxon>Basidiomycota</taxon>
        <taxon>Agaricomycotina</taxon>
        <taxon>Agaricomycetes</taxon>
        <taxon>Polyporales</taxon>
        <taxon>Polyporaceae</taxon>
        <taxon>Dichomitus</taxon>
    </lineage>
</organism>
<proteinExistence type="predicted"/>